<dbReference type="InterPro" id="IPR029058">
    <property type="entry name" value="AB_hydrolase_fold"/>
</dbReference>
<keyword evidence="2" id="KW-0378">Hydrolase</keyword>
<gene>
    <name evidence="5" type="ORF">BP5553_01984</name>
</gene>
<dbReference type="AlphaFoldDB" id="A0A370U2M1"/>
<dbReference type="InterPro" id="IPR033140">
    <property type="entry name" value="Lipase_GDXG_put_SER_AS"/>
</dbReference>
<evidence type="ECO:0000313" key="5">
    <source>
        <dbReference type="EMBL" id="RDL42005.1"/>
    </source>
</evidence>
<accession>A0A370U2M1</accession>
<feature type="active site" evidence="3">
    <location>
        <position position="242"/>
    </location>
</feature>
<dbReference type="Gene3D" id="3.40.50.1820">
    <property type="entry name" value="alpha/beta hydrolase"/>
    <property type="match status" value="1"/>
</dbReference>
<dbReference type="Pfam" id="PF07859">
    <property type="entry name" value="Abhydrolase_3"/>
    <property type="match status" value="1"/>
</dbReference>
<dbReference type="InterPro" id="IPR013094">
    <property type="entry name" value="AB_hydrolase_3"/>
</dbReference>
<evidence type="ECO:0000256" key="2">
    <source>
        <dbReference type="ARBA" id="ARBA00022801"/>
    </source>
</evidence>
<evidence type="ECO:0000313" key="6">
    <source>
        <dbReference type="Proteomes" id="UP000254866"/>
    </source>
</evidence>
<dbReference type="PANTHER" id="PTHR48081:SF25">
    <property type="entry name" value="PUTATIVE (AFU_ORTHOLOGUE AFUA_3G11560)-RELATED"/>
    <property type="match status" value="1"/>
</dbReference>
<feature type="domain" description="Alpha/beta hydrolase fold-3" evidence="4">
    <location>
        <begin position="161"/>
        <end position="399"/>
    </location>
</feature>
<sequence length="481" mass="53422">MDTSSPIPLIRAMLPKVPLMGRTALSHTLGLSEQSNKWDLRTAVTINVIRSFIVDSPPQPISKVQHMSKKDPGIKGKIWVSKVEMPQPEEDDIIKALCTAIEGLKQPGEVEGGFIVPDLLPVEAEWTGYRSQASKHSVLPEISEEQKYKEMMEEVTAPTTILYFHGGAYYLMDPASHRSTCKKLARLTKGRCLSVRYRLAPQNPFPAALLDALISYFTLLYPPAGSFHEPLKAEHIVFAGDSAGGNLALVLLQTLLEFRRQGLKIRWNGEEREVPLPAGVATSSAWADITHSSPSCETNQGYDYLPSISSQSKEGRKYPKCEIWPTSPPRKNIYAEDGLLCHPLVSPITANSWEGSCPLYIATGQELLSDEDKYLAMKAANQNVQVVFEEYEAMPHCFAMILEGLPGSRKFFDNWAGFISDVVEREGSVATKGTMIRAKSLEEEVVDVRTLSSFTEEEVKGRMVERVGKMSMKQPDSMAKL</sequence>
<comment type="similarity">
    <text evidence="1">Belongs to the 'GDXG' lipolytic enzyme family.</text>
</comment>
<reference evidence="5 6" key="1">
    <citation type="journal article" date="2018" name="IMA Fungus">
        <title>IMA Genome-F 9: Draft genome sequence of Annulohypoxylon stygium, Aspergillus mulundensis, Berkeleyomyces basicola (syn. Thielaviopsis basicola), Ceratocystis smalleyi, two Cercospora beticola strains, Coleophoma cylindrospora, Fusarium fracticaudum, Phialophora cf. hyalina, and Morchella septimelata.</title>
        <authorList>
            <person name="Wingfield B.D."/>
            <person name="Bills G.F."/>
            <person name="Dong Y."/>
            <person name="Huang W."/>
            <person name="Nel W.J."/>
            <person name="Swalarsk-Parry B.S."/>
            <person name="Vaghefi N."/>
            <person name="Wilken P.M."/>
            <person name="An Z."/>
            <person name="de Beer Z.W."/>
            <person name="De Vos L."/>
            <person name="Chen L."/>
            <person name="Duong T.A."/>
            <person name="Gao Y."/>
            <person name="Hammerbacher A."/>
            <person name="Kikkert J.R."/>
            <person name="Li Y."/>
            <person name="Li H."/>
            <person name="Li K."/>
            <person name="Li Q."/>
            <person name="Liu X."/>
            <person name="Ma X."/>
            <person name="Naidoo K."/>
            <person name="Pethybridge S.J."/>
            <person name="Sun J."/>
            <person name="Steenkamp E.T."/>
            <person name="van der Nest M.A."/>
            <person name="van Wyk S."/>
            <person name="Wingfield M.J."/>
            <person name="Xiong C."/>
            <person name="Yue Q."/>
            <person name="Zhang X."/>
        </authorList>
    </citation>
    <scope>NUCLEOTIDE SEQUENCE [LARGE SCALE GENOMIC DNA]</scope>
    <source>
        <strain evidence="5 6">BP 5553</strain>
    </source>
</reference>
<dbReference type="PANTHER" id="PTHR48081">
    <property type="entry name" value="AB HYDROLASE SUPERFAMILY PROTEIN C4A8.06C"/>
    <property type="match status" value="1"/>
</dbReference>
<dbReference type="GeneID" id="43594833"/>
<dbReference type="InterPro" id="IPR002168">
    <property type="entry name" value="Lipase_GDXG_HIS_AS"/>
</dbReference>
<evidence type="ECO:0000259" key="4">
    <source>
        <dbReference type="Pfam" id="PF07859"/>
    </source>
</evidence>
<name>A0A370U2M1_9HELO</name>
<dbReference type="RefSeq" id="XP_031874661.1">
    <property type="nucleotide sequence ID" value="XM_032010607.1"/>
</dbReference>
<dbReference type="Proteomes" id="UP000254866">
    <property type="component" value="Unassembled WGS sequence"/>
</dbReference>
<dbReference type="STRING" id="2656787.A0A370U2M1"/>
<comment type="caution">
    <text evidence="5">The sequence shown here is derived from an EMBL/GenBank/DDBJ whole genome shotgun (WGS) entry which is preliminary data.</text>
</comment>
<evidence type="ECO:0000256" key="1">
    <source>
        <dbReference type="ARBA" id="ARBA00010515"/>
    </source>
</evidence>
<evidence type="ECO:0000256" key="3">
    <source>
        <dbReference type="PROSITE-ProRule" id="PRU10038"/>
    </source>
</evidence>
<organism evidence="5 6">
    <name type="scientific">Venustampulla echinocandica</name>
    <dbReference type="NCBI Taxonomy" id="2656787"/>
    <lineage>
        <taxon>Eukaryota</taxon>
        <taxon>Fungi</taxon>
        <taxon>Dikarya</taxon>
        <taxon>Ascomycota</taxon>
        <taxon>Pezizomycotina</taxon>
        <taxon>Leotiomycetes</taxon>
        <taxon>Helotiales</taxon>
        <taxon>Pleuroascaceae</taxon>
        <taxon>Venustampulla</taxon>
    </lineage>
</organism>
<dbReference type="OrthoDB" id="5354320at2759"/>
<proteinExistence type="inferred from homology"/>
<dbReference type="SUPFAM" id="SSF53474">
    <property type="entry name" value="alpha/beta-Hydrolases"/>
    <property type="match status" value="1"/>
</dbReference>
<dbReference type="EMBL" id="NPIC01000001">
    <property type="protein sequence ID" value="RDL42005.1"/>
    <property type="molecule type" value="Genomic_DNA"/>
</dbReference>
<dbReference type="InterPro" id="IPR050300">
    <property type="entry name" value="GDXG_lipolytic_enzyme"/>
</dbReference>
<dbReference type="PROSITE" id="PS01173">
    <property type="entry name" value="LIPASE_GDXG_HIS"/>
    <property type="match status" value="1"/>
</dbReference>
<dbReference type="GO" id="GO:0016787">
    <property type="term" value="F:hydrolase activity"/>
    <property type="evidence" value="ECO:0007669"/>
    <property type="project" value="UniProtKB-KW"/>
</dbReference>
<keyword evidence="6" id="KW-1185">Reference proteome</keyword>
<dbReference type="PROSITE" id="PS01174">
    <property type="entry name" value="LIPASE_GDXG_SER"/>
    <property type="match status" value="1"/>
</dbReference>
<protein>
    <recommendedName>
        <fullName evidence="4">Alpha/beta hydrolase fold-3 domain-containing protein</fullName>
    </recommendedName>
</protein>